<dbReference type="SUPFAM" id="SSF53098">
    <property type="entry name" value="Ribonuclease H-like"/>
    <property type="match status" value="1"/>
</dbReference>
<dbReference type="Pfam" id="PF00271">
    <property type="entry name" value="Helicase_C"/>
    <property type="match status" value="1"/>
</dbReference>
<dbReference type="InterPro" id="IPR011545">
    <property type="entry name" value="DEAD/DEAH_box_helicase_dom"/>
</dbReference>
<dbReference type="PANTHER" id="PTHR47957:SF3">
    <property type="entry name" value="ATP-DEPENDENT HELICASE HRQ1"/>
    <property type="match status" value="1"/>
</dbReference>
<dbReference type="SMART" id="SM00490">
    <property type="entry name" value="HELICc"/>
    <property type="match status" value="1"/>
</dbReference>
<dbReference type="InterPro" id="IPR014001">
    <property type="entry name" value="Helicase_ATP-bd"/>
</dbReference>
<dbReference type="InterPro" id="IPR018973">
    <property type="entry name" value="MZB"/>
</dbReference>
<dbReference type="GO" id="GO:0003676">
    <property type="term" value="F:nucleic acid binding"/>
    <property type="evidence" value="ECO:0007669"/>
    <property type="project" value="InterPro"/>
</dbReference>
<evidence type="ECO:0000256" key="2">
    <source>
        <dbReference type="ARBA" id="ARBA00022840"/>
    </source>
</evidence>
<evidence type="ECO:0000313" key="5">
    <source>
        <dbReference type="EMBL" id="HFK98662.1"/>
    </source>
</evidence>
<organism evidence="5">
    <name type="scientific">Desulfacinum infernum</name>
    <dbReference type="NCBI Taxonomy" id="35837"/>
    <lineage>
        <taxon>Bacteria</taxon>
        <taxon>Pseudomonadati</taxon>
        <taxon>Thermodesulfobacteriota</taxon>
        <taxon>Syntrophobacteria</taxon>
        <taxon>Syntrophobacterales</taxon>
        <taxon>Syntrophobacteraceae</taxon>
        <taxon>Desulfacinum</taxon>
    </lineage>
</organism>
<dbReference type="InterPro" id="IPR055227">
    <property type="entry name" value="HRQ1_WHD"/>
</dbReference>
<dbReference type="Pfam" id="PF09369">
    <property type="entry name" value="MZB"/>
    <property type="match status" value="1"/>
</dbReference>
<dbReference type="InterPro" id="IPR001650">
    <property type="entry name" value="Helicase_C-like"/>
</dbReference>
<evidence type="ECO:0000259" key="3">
    <source>
        <dbReference type="PROSITE" id="PS51192"/>
    </source>
</evidence>
<dbReference type="Gene3D" id="3.30.420.10">
    <property type="entry name" value="Ribonuclease H-like superfamily/Ribonuclease H"/>
    <property type="match status" value="1"/>
</dbReference>
<dbReference type="PROSITE" id="PS51194">
    <property type="entry name" value="HELICASE_CTER"/>
    <property type="match status" value="1"/>
</dbReference>
<dbReference type="SUPFAM" id="SSF52540">
    <property type="entry name" value="P-loop containing nucleoside triphosphate hydrolases"/>
    <property type="match status" value="1"/>
</dbReference>
<dbReference type="PANTHER" id="PTHR47957">
    <property type="entry name" value="ATP-DEPENDENT HELICASE HRQ1"/>
    <property type="match status" value="1"/>
</dbReference>
<dbReference type="InterPro" id="IPR038720">
    <property type="entry name" value="YprB_RNase_H-like_dom"/>
</dbReference>
<dbReference type="GO" id="GO:0043138">
    <property type="term" value="F:3'-5' DNA helicase activity"/>
    <property type="evidence" value="ECO:0007669"/>
    <property type="project" value="TreeGrafter"/>
</dbReference>
<dbReference type="PROSITE" id="PS51192">
    <property type="entry name" value="HELICASE_ATP_BIND_1"/>
    <property type="match status" value="1"/>
</dbReference>
<reference evidence="5" key="1">
    <citation type="journal article" date="2020" name="mSystems">
        <title>Genome- and Community-Level Interaction Insights into Carbon Utilization and Element Cycling Functions of Hydrothermarchaeota in Hydrothermal Sediment.</title>
        <authorList>
            <person name="Zhou Z."/>
            <person name="Liu Y."/>
            <person name="Xu W."/>
            <person name="Pan J."/>
            <person name="Luo Z.H."/>
            <person name="Li M."/>
        </authorList>
    </citation>
    <scope>NUCLEOTIDE SEQUENCE [LARGE SCALE GENOMIC DNA]</scope>
    <source>
        <strain evidence="5">SpSt-456</strain>
    </source>
</reference>
<comment type="caution">
    <text evidence="5">The sequence shown here is derived from an EMBL/GenBank/DDBJ whole genome shotgun (WGS) entry which is preliminary data.</text>
</comment>
<sequence length="987" mass="110428">MKRFVKRLLTQDWKTARVVHHAVLEARNAQYAAPESPLPEPIRQALHSLGIERLYSHQAQALDHLRRGRHVVVATPTASGKSLIYNVAVTESLLEAPQTHALYLFPIKALSRDQHEALEVFFQAVSTERPFTAAVYDGDTSSHHRAVIRKKPPHVLVTNPDMLHYALLPYHATWESFFRGLRHVVVDELHTYRGIFGSHVAQILRRLQRVTALYGSRPRFVFLSATIGNPGELAQKLIDQPVETVTQSGSPQAPRHFLFMESEGPLAGLAARITQTAVRSGLKTIVFTQSRRMTELVHMSLMRAAPDLASKVSSYRAGFLPSERRGIEQGLAEGRIAAVISTSALEMGIDIGGLDVCVLVGYPGTVMNTWQRGGRVGRSGRESAVILIPQPDALDQYIVRHPETFLEGSCETAVTDPDNATIVAEHLPCAAAEIPLDAAEMNGWSPSRRHALSVATNRGSLMRSEDGRRWFAAASYPHRSVDIRSVGPSFTILGPDPQDKQRWVPIGTTDGVRAFKECHPGAVYLHRGRTFVVQTLDLEKRLARAVPQDAEYFTWVKSEKETEILEIQASKPCSAFIARMGRLRVRERITGYEKKRLFTQELLDFTPLNLPEQVFETQGFWVEIEDAVVEKIRRAGLHYMGGIHAMEHAAISMFPLFALCDRNDIGGISIPLHPQLGKSAVFIYDGYPEGIGLAARGYDIVEPLLERAMELIESCPCDEGCPGCIHSPKCGAGNTPLDKQAALEVLRYLLGRKPLGAAGGATTQPDEPQGVPAPEPAVALKEPTIGFFDLETQKLAQDVGGWNNKHLMRVSVAVLYDHARAAFEVYREDDVPALIERLHQFDLVVGFNIIQFDYAVLQAYTPKRLRRIPTFDLLDHIRRQFGFRLSLEHLGEKTLGRKKTADGVQAVRWFREGRWDLLIQYCQDDVALTRDLFFHALEKGYLIYEDRSGHRLRLETPWRLETILETCGREKNEAAHAVRRRGRLSTA</sequence>
<dbReference type="Pfam" id="PF22982">
    <property type="entry name" value="WHD_HRQ1"/>
    <property type="match status" value="1"/>
</dbReference>
<dbReference type="AlphaFoldDB" id="A0A832EBS3"/>
<dbReference type="InterPro" id="IPR027417">
    <property type="entry name" value="P-loop_NTPase"/>
</dbReference>
<gene>
    <name evidence="5" type="ORF">ENS06_15215</name>
</gene>
<feature type="domain" description="Helicase C-terminal" evidence="4">
    <location>
        <begin position="272"/>
        <end position="421"/>
    </location>
</feature>
<name>A0A832EBS3_9BACT</name>
<dbReference type="GO" id="GO:0005524">
    <property type="term" value="F:ATP binding"/>
    <property type="evidence" value="ECO:0007669"/>
    <property type="project" value="UniProtKB-KW"/>
</dbReference>
<dbReference type="EMBL" id="DSTK01000041">
    <property type="protein sequence ID" value="HFK98662.1"/>
    <property type="molecule type" value="Genomic_DNA"/>
</dbReference>
<keyword evidence="5" id="KW-0347">Helicase</keyword>
<dbReference type="GO" id="GO:0006289">
    <property type="term" value="P:nucleotide-excision repair"/>
    <property type="evidence" value="ECO:0007669"/>
    <property type="project" value="TreeGrafter"/>
</dbReference>
<dbReference type="InterPro" id="IPR036397">
    <property type="entry name" value="RNaseH_sf"/>
</dbReference>
<evidence type="ECO:0000259" key="4">
    <source>
        <dbReference type="PROSITE" id="PS51194"/>
    </source>
</evidence>
<feature type="domain" description="Helicase ATP-binding" evidence="3">
    <location>
        <begin position="62"/>
        <end position="245"/>
    </location>
</feature>
<dbReference type="Pfam" id="PF00270">
    <property type="entry name" value="DEAD"/>
    <property type="match status" value="1"/>
</dbReference>
<dbReference type="CDD" id="cd17923">
    <property type="entry name" value="DEXHc_Hrq1-like"/>
    <property type="match status" value="1"/>
</dbReference>
<dbReference type="InterPro" id="IPR012337">
    <property type="entry name" value="RNaseH-like_sf"/>
</dbReference>
<dbReference type="Pfam" id="PF13482">
    <property type="entry name" value="RNase_H_2"/>
    <property type="match status" value="1"/>
</dbReference>
<keyword evidence="2" id="KW-0067">ATP-binding</keyword>
<dbReference type="Gene3D" id="3.40.50.300">
    <property type="entry name" value="P-loop containing nucleotide triphosphate hydrolases"/>
    <property type="match status" value="2"/>
</dbReference>
<dbReference type="GO" id="GO:0036297">
    <property type="term" value="P:interstrand cross-link repair"/>
    <property type="evidence" value="ECO:0007669"/>
    <property type="project" value="TreeGrafter"/>
</dbReference>
<accession>A0A832EBS3</accession>
<keyword evidence="5" id="KW-0378">Hydrolase</keyword>
<evidence type="ECO:0000256" key="1">
    <source>
        <dbReference type="ARBA" id="ARBA00022741"/>
    </source>
</evidence>
<protein>
    <submittedName>
        <fullName evidence="5">DEAD/DEAH box helicase</fullName>
    </submittedName>
</protein>
<proteinExistence type="predicted"/>
<keyword evidence="1" id="KW-0547">Nucleotide-binding</keyword>
<dbReference type="CDD" id="cd18797">
    <property type="entry name" value="SF2_C_Hrq"/>
    <property type="match status" value="1"/>
</dbReference>
<dbReference type="SMART" id="SM00487">
    <property type="entry name" value="DEXDc"/>
    <property type="match status" value="1"/>
</dbReference>